<feature type="compositionally biased region" description="Basic and acidic residues" evidence="1">
    <location>
        <begin position="31"/>
        <end position="49"/>
    </location>
</feature>
<proteinExistence type="predicted"/>
<sequence>MSSASFEAFMEHLRQANDSVSKMRTEVAQIKDEVEKDNERISSQLEERRRSGKSGKAWQILQQRIDMKQTTEDDIMSGVDKSPEAREVRTVMVKNMKALKREMELARQDEHSELGEELRRMDALNEQIEHETK</sequence>
<feature type="region of interest" description="Disordered" evidence="1">
    <location>
        <begin position="69"/>
        <end position="88"/>
    </location>
</feature>
<dbReference type="Proteomes" id="UP000441772">
    <property type="component" value="Unassembled WGS sequence"/>
</dbReference>
<reference evidence="2 3" key="1">
    <citation type="submission" date="2019-09" db="EMBL/GenBank/DDBJ databases">
        <title>Characterization of the phylogenetic diversity of two novel species belonging to the genus Bifidobacterium: Bifidobacterium cebidarum sp. nov. and Bifidobacterium leontopitheci sp. nov.</title>
        <authorList>
            <person name="Lugli G.A."/>
            <person name="Duranti S."/>
            <person name="Milani C."/>
            <person name="Turroni F."/>
            <person name="Ventura M."/>
        </authorList>
    </citation>
    <scope>NUCLEOTIDE SEQUENCE [LARGE SCALE GENOMIC DNA]</scope>
    <source>
        <strain evidence="2 3">LMG 31471</strain>
    </source>
</reference>
<dbReference type="AlphaFoldDB" id="A0A6I1GE75"/>
<dbReference type="RefSeq" id="WP_152235447.1">
    <property type="nucleotide sequence ID" value="NZ_JBHSKZ010000007.1"/>
</dbReference>
<protein>
    <submittedName>
        <fullName evidence="2">Uncharacterized protein</fullName>
    </submittedName>
</protein>
<dbReference type="EMBL" id="WBVT01000056">
    <property type="protein sequence ID" value="KAB7788992.1"/>
    <property type="molecule type" value="Genomic_DNA"/>
</dbReference>
<evidence type="ECO:0000313" key="3">
    <source>
        <dbReference type="Proteomes" id="UP000441772"/>
    </source>
</evidence>
<organism evidence="2 3">
    <name type="scientific">Bifidobacterium leontopitheci</name>
    <dbReference type="NCBI Taxonomy" id="2650774"/>
    <lineage>
        <taxon>Bacteria</taxon>
        <taxon>Bacillati</taxon>
        <taxon>Actinomycetota</taxon>
        <taxon>Actinomycetes</taxon>
        <taxon>Bifidobacteriales</taxon>
        <taxon>Bifidobacteriaceae</taxon>
        <taxon>Bifidobacterium</taxon>
    </lineage>
</organism>
<feature type="region of interest" description="Disordered" evidence="1">
    <location>
        <begin position="31"/>
        <end position="59"/>
    </location>
</feature>
<evidence type="ECO:0000313" key="2">
    <source>
        <dbReference type="EMBL" id="KAB7788992.1"/>
    </source>
</evidence>
<evidence type="ECO:0000256" key="1">
    <source>
        <dbReference type="SAM" id="MobiDB-lite"/>
    </source>
</evidence>
<gene>
    <name evidence="2" type="ORF">F7D09_2049</name>
</gene>
<accession>A0A6I1GE75</accession>
<comment type="caution">
    <text evidence="2">The sequence shown here is derived from an EMBL/GenBank/DDBJ whole genome shotgun (WGS) entry which is preliminary data.</text>
</comment>
<name>A0A6I1GE75_9BIFI</name>
<keyword evidence="3" id="KW-1185">Reference proteome</keyword>